<dbReference type="Pfam" id="PF13387">
    <property type="entry name" value="Lnb_N"/>
    <property type="match status" value="1"/>
</dbReference>
<feature type="transmembrane region" description="Helical" evidence="1">
    <location>
        <begin position="37"/>
        <end position="59"/>
    </location>
</feature>
<sequence>MSVLARLFGRLVSALVILAAAAWGALALLYGSLLTEALRAPVAGLFGLAGIVAAVVVLFSHRRWKAAGAFAAAFLLLLAWWSTIQPSNGREWQPEVAVLPYATIDGDLVTLHNIRNFEYRTETDFTPGYYDKTFDLRRLDSVDLVATYWMGPQIAHIMLSFGFAGQDYVAFSIETRKERSEEYSTVKGFFRQYELFYVMADERDVIRVRTNYRKDPPEDVYLYRIRGPIENGRRLFMEYVRKINALKERPEFYNTLTTNCTTNILMHTRVNPGHLPFSWKVLLSGYTPEYVYDNGRLDTSLRFEDLKTRSRINEAAQAADRAADFSLRIRASLPGTKHP</sequence>
<evidence type="ECO:0000259" key="2">
    <source>
        <dbReference type="Pfam" id="PF13387"/>
    </source>
</evidence>
<evidence type="ECO:0000313" key="4">
    <source>
        <dbReference type="Proteomes" id="UP001197609"/>
    </source>
</evidence>
<accession>A0AAJ1EIR0</accession>
<dbReference type="InterPro" id="IPR025178">
    <property type="entry name" value="Lnb_N"/>
</dbReference>
<evidence type="ECO:0000313" key="3">
    <source>
        <dbReference type="EMBL" id="MBZ0159016.1"/>
    </source>
</evidence>
<gene>
    <name evidence="3" type="ORF">K8G79_02540</name>
</gene>
<protein>
    <submittedName>
        <fullName evidence="3">DUF4105 domain-containing protein</fullName>
    </submittedName>
</protein>
<dbReference type="EMBL" id="JAIOIU010000031">
    <property type="protein sequence ID" value="MBZ0159016.1"/>
    <property type="molecule type" value="Genomic_DNA"/>
</dbReference>
<dbReference type="Proteomes" id="UP001197609">
    <property type="component" value="Unassembled WGS sequence"/>
</dbReference>
<proteinExistence type="predicted"/>
<feature type="transmembrane region" description="Helical" evidence="1">
    <location>
        <begin position="66"/>
        <end position="84"/>
    </location>
</feature>
<feature type="domain" description="Lnb N-terminal periplasmic" evidence="2">
    <location>
        <begin position="129"/>
        <end position="285"/>
    </location>
</feature>
<organism evidence="3 4">
    <name type="scientific">Candidatus Methylomirabilis tolerans</name>
    <dbReference type="NCBI Taxonomy" id="3123416"/>
    <lineage>
        <taxon>Bacteria</taxon>
        <taxon>Candidatus Methylomirabilota</taxon>
        <taxon>Candidatus Methylomirabilia</taxon>
        <taxon>Candidatus Methylomirabilales</taxon>
        <taxon>Candidatus Methylomirabilaceae</taxon>
        <taxon>Candidatus Methylomirabilis</taxon>
    </lineage>
</organism>
<evidence type="ECO:0000256" key="1">
    <source>
        <dbReference type="SAM" id="Phobius"/>
    </source>
</evidence>
<keyword evidence="1" id="KW-1133">Transmembrane helix</keyword>
<keyword evidence="1" id="KW-0812">Transmembrane</keyword>
<dbReference type="AlphaFoldDB" id="A0AAJ1EIR0"/>
<name>A0AAJ1EIR0_9BACT</name>
<reference evidence="3 4" key="1">
    <citation type="journal article" date="2021" name="bioRxiv">
        <title>Unraveling nitrogen, sulfur and carbon metabolic pathways and microbial community transcriptional responses to substrate deprivation and toxicity stresses in a bioreactor mimicking anoxic brackish coastal sediment conditions.</title>
        <authorList>
            <person name="Martins P.D."/>
            <person name="Echeveste M.J."/>
            <person name="Arshad A."/>
            <person name="Kurth J."/>
            <person name="Ouboter H."/>
            <person name="Jetten M.S.M."/>
            <person name="Welte C.U."/>
        </authorList>
    </citation>
    <scope>NUCLEOTIDE SEQUENCE [LARGE SCALE GENOMIC DNA]</scope>
    <source>
        <strain evidence="3">MAG_38</strain>
    </source>
</reference>
<comment type="caution">
    <text evidence="3">The sequence shown here is derived from an EMBL/GenBank/DDBJ whole genome shotgun (WGS) entry which is preliminary data.</text>
</comment>
<keyword evidence="1" id="KW-0472">Membrane</keyword>